<evidence type="ECO:0000313" key="2">
    <source>
        <dbReference type="Proteomes" id="UP000510721"/>
    </source>
</evidence>
<dbReference type="RefSeq" id="WP_180942505.1">
    <property type="nucleotide sequence ID" value="NZ_CP041241.1"/>
</dbReference>
<proteinExistence type="predicted"/>
<keyword evidence="1" id="KW-0614">Plasmid</keyword>
<reference evidence="1 2" key="1">
    <citation type="submission" date="2019-06" db="EMBL/GenBank/DDBJ databases">
        <title>Complete genome sequence of Ensifer mexicanus ITTG R7 isolated from nodules of Acacia angustissima (Mill.) Kuntze.</title>
        <authorList>
            <person name="Rincon-Rosales R."/>
            <person name="Rogel M.A."/>
            <person name="Guerrero G."/>
            <person name="Rincon-Molina C.I."/>
            <person name="Lopez-Lopez A."/>
            <person name="Martinez-Romero E."/>
        </authorList>
    </citation>
    <scope>NUCLEOTIDE SEQUENCE [LARGE SCALE GENOMIC DNA]</scope>
    <source>
        <strain evidence="1 2">ITTG R7</strain>
        <plasmid evidence="2">pemeittgr7c</plasmid>
    </source>
</reference>
<gene>
    <name evidence="1" type="ORF">FKV68_30290</name>
</gene>
<dbReference type="KEGG" id="emx:FKV68_30290"/>
<dbReference type="EMBL" id="CP041241">
    <property type="protein sequence ID" value="QLL65604.1"/>
    <property type="molecule type" value="Genomic_DNA"/>
</dbReference>
<keyword evidence="2" id="KW-1185">Reference proteome</keyword>
<dbReference type="AlphaFoldDB" id="A0A859QKN8"/>
<organism evidence="1 2">
    <name type="scientific">Sinorhizobium mexicanum</name>
    <dbReference type="NCBI Taxonomy" id="375549"/>
    <lineage>
        <taxon>Bacteria</taxon>
        <taxon>Pseudomonadati</taxon>
        <taxon>Pseudomonadota</taxon>
        <taxon>Alphaproteobacteria</taxon>
        <taxon>Hyphomicrobiales</taxon>
        <taxon>Rhizobiaceae</taxon>
        <taxon>Sinorhizobium/Ensifer group</taxon>
        <taxon>Sinorhizobium</taxon>
    </lineage>
</organism>
<protein>
    <submittedName>
        <fullName evidence="1">Uncharacterized protein</fullName>
    </submittedName>
</protein>
<accession>A0A859QKN8</accession>
<evidence type="ECO:0000313" key="1">
    <source>
        <dbReference type="EMBL" id="QLL65604.1"/>
    </source>
</evidence>
<sequence>MPSMIATPMPPSPTQSWPPMADGAKYLLSMGRFQAEALRMTLRYQVEMLNFLKTRREQDLKLLEDLLSPDHLNETFDLYCSFWQNAVLDYSDEAARIAEIGSDMAAETAKQVREDKELLTKDMAGQLVM</sequence>
<geneLocation type="plasmid" evidence="2">
    <name>pemeittgr7c</name>
</geneLocation>
<dbReference type="Proteomes" id="UP000510721">
    <property type="component" value="Plasmid pEmeITTGR7c"/>
</dbReference>
<name>A0A859QKN8_9HYPH</name>